<evidence type="ECO:0000256" key="1">
    <source>
        <dbReference type="ARBA" id="ARBA00004842"/>
    </source>
</evidence>
<sequence>MDISKKSQANYIKSTSFDESHQNIDKDYVTSKQLCDKTPIFLVGMMGAGKSTIGRSLAQYMERKFVDLDCEIEASCGVKIPVIFEIEGESGFRKRESDFLQKYSLDEKIVLATGGGAILSPHNRQILKSRGIVIYLKAELDVLFKRTSSDHNRPLLATKDPYLKLQSLLKLREPMYHEIADIIIDTSFYNVNDIAKELIFILKKNEKLI</sequence>
<dbReference type="AlphaFoldDB" id="M1L5S0"/>
<keyword evidence="11" id="KW-0460">Magnesium</keyword>
<feature type="binding site" evidence="11">
    <location>
        <position position="153"/>
    </location>
    <ligand>
        <name>ATP</name>
        <dbReference type="ChEBI" id="CHEBI:30616"/>
    </ligand>
</feature>
<dbReference type="KEGG" id="kct:CDEE_0147"/>
<gene>
    <name evidence="11" type="primary">aroK</name>
    <name evidence="12" type="ORF">CDEE_0147</name>
</gene>
<dbReference type="InterPro" id="IPR000623">
    <property type="entry name" value="Shikimate_kinase/TSH1"/>
</dbReference>
<evidence type="ECO:0000256" key="11">
    <source>
        <dbReference type="HAMAP-Rule" id="MF_00109"/>
    </source>
</evidence>
<evidence type="ECO:0000256" key="8">
    <source>
        <dbReference type="ARBA" id="ARBA00022840"/>
    </source>
</evidence>
<dbReference type="PRINTS" id="PR01100">
    <property type="entry name" value="SHIKIMTKNASE"/>
</dbReference>
<comment type="cofactor">
    <cofactor evidence="11">
        <name>Mg(2+)</name>
        <dbReference type="ChEBI" id="CHEBI:18420"/>
    </cofactor>
    <text evidence="11">Binds 1 Mg(2+) ion per subunit.</text>
</comment>
<dbReference type="InterPro" id="IPR023000">
    <property type="entry name" value="Shikimate_kinase_CS"/>
</dbReference>
<dbReference type="GO" id="GO:0009073">
    <property type="term" value="P:aromatic amino acid family biosynthetic process"/>
    <property type="evidence" value="ECO:0007669"/>
    <property type="project" value="UniProtKB-KW"/>
</dbReference>
<dbReference type="STRING" id="1208918.CDEE_0147"/>
<dbReference type="HAMAP" id="MF_00109">
    <property type="entry name" value="Shikimate_kinase"/>
    <property type="match status" value="1"/>
</dbReference>
<evidence type="ECO:0000256" key="10">
    <source>
        <dbReference type="ARBA" id="ARBA00048567"/>
    </source>
</evidence>
<keyword evidence="5 11" id="KW-0808">Transferase</keyword>
<dbReference type="EMBL" id="CP003804">
    <property type="protein sequence ID" value="AGF47978.1"/>
    <property type="molecule type" value="Genomic_DNA"/>
</dbReference>
<evidence type="ECO:0000256" key="6">
    <source>
        <dbReference type="ARBA" id="ARBA00022741"/>
    </source>
</evidence>
<feature type="binding site" evidence="11">
    <location>
        <position position="69"/>
    </location>
    <ligand>
        <name>substrate</name>
    </ligand>
</feature>
<dbReference type="GO" id="GO:0005829">
    <property type="term" value="C:cytosol"/>
    <property type="evidence" value="ECO:0007669"/>
    <property type="project" value="TreeGrafter"/>
</dbReference>
<dbReference type="InterPro" id="IPR031322">
    <property type="entry name" value="Shikimate/glucono_kinase"/>
</dbReference>
<keyword evidence="8 11" id="KW-0067">ATP-binding</keyword>
<evidence type="ECO:0000256" key="4">
    <source>
        <dbReference type="ARBA" id="ARBA00022605"/>
    </source>
</evidence>
<evidence type="ECO:0000256" key="5">
    <source>
        <dbReference type="ARBA" id="ARBA00022679"/>
    </source>
</evidence>
<dbReference type="HOGENOM" id="CLU_057607_2_2_4"/>
<keyword evidence="9 11" id="KW-0057">Aromatic amino acid biosynthesis</keyword>
<keyword evidence="6 11" id="KW-0547">Nucleotide-binding</keyword>
<keyword evidence="13" id="KW-1185">Reference proteome</keyword>
<dbReference type="GO" id="GO:0004765">
    <property type="term" value="F:shikimate kinase activity"/>
    <property type="evidence" value="ECO:0007669"/>
    <property type="project" value="UniProtKB-UniRule"/>
</dbReference>
<evidence type="ECO:0000313" key="13">
    <source>
        <dbReference type="Proteomes" id="UP000011686"/>
    </source>
</evidence>
<dbReference type="PANTHER" id="PTHR21087:SF16">
    <property type="entry name" value="SHIKIMATE KINASE 1, CHLOROPLASTIC"/>
    <property type="match status" value="1"/>
</dbReference>
<protein>
    <recommendedName>
        <fullName evidence="3 11">Shikimate kinase</fullName>
        <shortName evidence="11">SK</shortName>
        <ecNumber evidence="3 11">2.7.1.71</ecNumber>
    </recommendedName>
</protein>
<feature type="binding site" evidence="11">
    <location>
        <position position="115"/>
    </location>
    <ligand>
        <name>substrate</name>
    </ligand>
</feature>
<evidence type="ECO:0000256" key="3">
    <source>
        <dbReference type="ARBA" id="ARBA00012154"/>
    </source>
</evidence>
<comment type="subunit">
    <text evidence="11">Monomer.</text>
</comment>
<name>M1L5S0_9PROT</name>
<comment type="similarity">
    <text evidence="2 11">Belongs to the shikimate kinase family.</text>
</comment>
<reference evidence="12 13" key="1">
    <citation type="journal article" date="2013" name="Genome Biol. Evol.">
        <title>Genome evolution and phylogenomic analysis of candidatus kinetoplastibacterium, the betaproteobacterial endosymbionts of strigomonas and angomonas.</title>
        <authorList>
            <person name="Alves J.M."/>
            <person name="Serrano M.G."/>
            <person name="Maia da Silva F."/>
            <person name="Voegtly L.J."/>
            <person name="Matveyev A.V."/>
            <person name="Teixeira M.M."/>
            <person name="Camargo E.P."/>
            <person name="Buck G.A."/>
        </authorList>
    </citation>
    <scope>NUCLEOTIDE SEQUENCE [LARGE SCALE GENOMIC DNA]</scope>
    <source>
        <strain evidence="12 13">TCC036E</strain>
    </source>
</reference>
<organism evidence="12 13">
    <name type="scientific">Candidatus Kinetoplastidibacterium crithidiae TCC036E</name>
    <dbReference type="NCBI Taxonomy" id="1208918"/>
    <lineage>
        <taxon>Bacteria</taxon>
        <taxon>Pseudomonadati</taxon>
        <taxon>Pseudomonadota</taxon>
        <taxon>Betaproteobacteria</taxon>
        <taxon>Candidatus Kinetoplastidibacterium</taxon>
    </lineage>
</organism>
<evidence type="ECO:0000256" key="2">
    <source>
        <dbReference type="ARBA" id="ARBA00006997"/>
    </source>
</evidence>
<keyword evidence="7 11" id="KW-0418">Kinase</keyword>
<dbReference type="PROSITE" id="PS01128">
    <property type="entry name" value="SHIKIMATE_KINASE"/>
    <property type="match status" value="1"/>
</dbReference>
<dbReference type="GO" id="GO:0000287">
    <property type="term" value="F:magnesium ion binding"/>
    <property type="evidence" value="ECO:0007669"/>
    <property type="project" value="UniProtKB-UniRule"/>
</dbReference>
<comment type="subcellular location">
    <subcellularLocation>
        <location evidence="11">Cytoplasm</location>
    </subcellularLocation>
</comment>
<feature type="binding site" evidence="11">
    <location>
        <position position="93"/>
    </location>
    <ligand>
        <name>substrate</name>
    </ligand>
</feature>
<dbReference type="PATRIC" id="fig|1208918.3.peg.678"/>
<evidence type="ECO:0000256" key="9">
    <source>
        <dbReference type="ARBA" id="ARBA00023141"/>
    </source>
</evidence>
<dbReference type="Gene3D" id="3.40.50.300">
    <property type="entry name" value="P-loop containing nucleotide triphosphate hydrolases"/>
    <property type="match status" value="1"/>
</dbReference>
<dbReference type="Proteomes" id="UP000011686">
    <property type="component" value="Chromosome"/>
</dbReference>
<comment type="function">
    <text evidence="11">Catalyzes the specific phosphorylation of the 3-hydroxyl group of shikimic acid using ATP as a cosubstrate.</text>
</comment>
<evidence type="ECO:0000313" key="12">
    <source>
        <dbReference type="EMBL" id="AGF47978.1"/>
    </source>
</evidence>
<feature type="binding site" evidence="11">
    <location>
        <begin position="47"/>
        <end position="52"/>
    </location>
    <ligand>
        <name>ATP</name>
        <dbReference type="ChEBI" id="CHEBI:30616"/>
    </ligand>
</feature>
<accession>M1L5S0</accession>
<dbReference type="UniPathway" id="UPA00053">
    <property type="reaction ID" value="UER00088"/>
</dbReference>
<keyword evidence="4 11" id="KW-0028">Amino-acid biosynthesis</keyword>
<feature type="binding site" evidence="11">
    <location>
        <position position="172"/>
    </location>
    <ligand>
        <name>substrate</name>
    </ligand>
</feature>
<dbReference type="GO" id="GO:0008652">
    <property type="term" value="P:amino acid biosynthetic process"/>
    <property type="evidence" value="ECO:0007669"/>
    <property type="project" value="UniProtKB-KW"/>
</dbReference>
<dbReference type="SUPFAM" id="SSF52540">
    <property type="entry name" value="P-loop containing nucleoside triphosphate hydrolases"/>
    <property type="match status" value="1"/>
</dbReference>
<feature type="binding site" evidence="11">
    <location>
        <position position="51"/>
    </location>
    <ligand>
        <name>Mg(2+)</name>
        <dbReference type="ChEBI" id="CHEBI:18420"/>
    </ligand>
</feature>
<dbReference type="RefSeq" id="WP_015238797.1">
    <property type="nucleotide sequence ID" value="NC_020283.1"/>
</dbReference>
<dbReference type="GO" id="GO:0005524">
    <property type="term" value="F:ATP binding"/>
    <property type="evidence" value="ECO:0007669"/>
    <property type="project" value="UniProtKB-UniRule"/>
</dbReference>
<dbReference type="PANTHER" id="PTHR21087">
    <property type="entry name" value="SHIKIMATE KINASE"/>
    <property type="match status" value="1"/>
</dbReference>
<keyword evidence="11" id="KW-0963">Cytoplasm</keyword>
<proteinExistence type="inferred from homology"/>
<keyword evidence="11" id="KW-0479">Metal-binding</keyword>
<dbReference type="eggNOG" id="COG0703">
    <property type="taxonomic scope" value="Bacteria"/>
</dbReference>
<dbReference type="CDD" id="cd00464">
    <property type="entry name" value="SK"/>
    <property type="match status" value="1"/>
</dbReference>
<comment type="pathway">
    <text evidence="1 11">Metabolic intermediate biosynthesis; chorismate biosynthesis; chorismate from D-erythrose 4-phosphate and phosphoenolpyruvate: step 5/7.</text>
</comment>
<comment type="caution">
    <text evidence="11">Lacks conserved residue(s) required for the propagation of feature annotation.</text>
</comment>
<evidence type="ECO:0000256" key="7">
    <source>
        <dbReference type="ARBA" id="ARBA00022777"/>
    </source>
</evidence>
<dbReference type="InterPro" id="IPR027417">
    <property type="entry name" value="P-loop_NTPase"/>
</dbReference>
<dbReference type="Pfam" id="PF01202">
    <property type="entry name" value="SKI"/>
    <property type="match status" value="1"/>
</dbReference>
<comment type="catalytic activity">
    <reaction evidence="10 11">
        <text>shikimate + ATP = 3-phosphoshikimate + ADP + H(+)</text>
        <dbReference type="Rhea" id="RHEA:13121"/>
        <dbReference type="ChEBI" id="CHEBI:15378"/>
        <dbReference type="ChEBI" id="CHEBI:30616"/>
        <dbReference type="ChEBI" id="CHEBI:36208"/>
        <dbReference type="ChEBI" id="CHEBI:145989"/>
        <dbReference type="ChEBI" id="CHEBI:456216"/>
        <dbReference type="EC" id="2.7.1.71"/>
    </reaction>
</comment>
<dbReference type="GO" id="GO:0009423">
    <property type="term" value="P:chorismate biosynthetic process"/>
    <property type="evidence" value="ECO:0007669"/>
    <property type="project" value="UniProtKB-UniRule"/>
</dbReference>
<dbReference type="EC" id="2.7.1.71" evidence="3 11"/>